<evidence type="ECO:0000256" key="11">
    <source>
        <dbReference type="ARBA" id="ARBA00022842"/>
    </source>
</evidence>
<comment type="catalytic activity">
    <reaction evidence="17 19">
        <text>alpha-ribazole + adenosylcob(III)inamide-GDP = adenosylcob(III)alamin + GMP + H(+)</text>
        <dbReference type="Rhea" id="RHEA:16049"/>
        <dbReference type="ChEBI" id="CHEBI:10329"/>
        <dbReference type="ChEBI" id="CHEBI:15378"/>
        <dbReference type="ChEBI" id="CHEBI:18408"/>
        <dbReference type="ChEBI" id="CHEBI:58115"/>
        <dbReference type="ChEBI" id="CHEBI:60487"/>
        <dbReference type="EC" id="2.7.8.26"/>
    </reaction>
</comment>
<keyword evidence="7 19" id="KW-1003">Cell membrane</keyword>
<proteinExistence type="inferred from homology"/>
<comment type="similarity">
    <text evidence="4 19">Belongs to the CobS family.</text>
</comment>
<keyword evidence="8 19" id="KW-0169">Cobalamin biosynthesis</keyword>
<feature type="transmembrane region" description="Helical" evidence="19">
    <location>
        <begin position="235"/>
        <end position="254"/>
    </location>
</feature>
<evidence type="ECO:0000256" key="9">
    <source>
        <dbReference type="ARBA" id="ARBA00022679"/>
    </source>
</evidence>
<comment type="cofactor">
    <cofactor evidence="1 19">
        <name>Mg(2+)</name>
        <dbReference type="ChEBI" id="CHEBI:18420"/>
    </cofactor>
</comment>
<feature type="transmembrane region" description="Helical" evidence="19">
    <location>
        <begin position="138"/>
        <end position="162"/>
    </location>
</feature>
<evidence type="ECO:0000256" key="1">
    <source>
        <dbReference type="ARBA" id="ARBA00001946"/>
    </source>
</evidence>
<dbReference type="GO" id="GO:0005886">
    <property type="term" value="C:plasma membrane"/>
    <property type="evidence" value="ECO:0007669"/>
    <property type="project" value="UniProtKB-SubCell"/>
</dbReference>
<accession>A0AAE3E263</accession>
<dbReference type="GO" id="GO:0009236">
    <property type="term" value="P:cobalamin biosynthetic process"/>
    <property type="evidence" value="ECO:0007669"/>
    <property type="project" value="UniProtKB-UniRule"/>
</dbReference>
<evidence type="ECO:0000256" key="4">
    <source>
        <dbReference type="ARBA" id="ARBA00010561"/>
    </source>
</evidence>
<evidence type="ECO:0000256" key="13">
    <source>
        <dbReference type="ARBA" id="ARBA00023136"/>
    </source>
</evidence>
<dbReference type="GO" id="GO:0051073">
    <property type="term" value="F:adenosylcobinamide-GDP ribazoletransferase activity"/>
    <property type="evidence" value="ECO:0007669"/>
    <property type="project" value="UniProtKB-UniRule"/>
</dbReference>
<organism evidence="20 21">
    <name type="scientific">Anthropogastromicrobium aceti</name>
    <dbReference type="NCBI Taxonomy" id="2981768"/>
    <lineage>
        <taxon>Bacteria</taxon>
        <taxon>Bacillati</taxon>
        <taxon>Bacillota</taxon>
        <taxon>Clostridia</taxon>
        <taxon>Lachnospirales</taxon>
        <taxon>Lachnospiraceae</taxon>
        <taxon>Anthropogastromicrobium</taxon>
    </lineage>
</organism>
<evidence type="ECO:0000256" key="2">
    <source>
        <dbReference type="ARBA" id="ARBA00004651"/>
    </source>
</evidence>
<feature type="transmembrane region" description="Helical" evidence="19">
    <location>
        <begin position="38"/>
        <end position="57"/>
    </location>
</feature>
<keyword evidence="11 19" id="KW-0460">Magnesium</keyword>
<keyword evidence="13 19" id="KW-0472">Membrane</keyword>
<sequence length="256" mass="28580">MNLFKKIGKSIAIAFSMYSKIPMVQFEWKEEDMRYSMCFFPLVGIVIGLLSWCWWLFCQQFGIGKMCFAFVGLAIILLVTGGIHMDGYMDTMDALHSYGSREKKLEILKDSHIGAFAVIMTVLYVLIAAGAYSEIKNYSVMASFCGSYFLSRILSAIAVVSFPCAKKEGTLYMFADAAQEKIVKRSLYAELAFCVLWQILMNPKAGIMQLICALAVFGYYYYKSKKEFGGITGDLAGYFVTLCEGALMVMAAIACL</sequence>
<dbReference type="EMBL" id="JAJEQN010000004">
    <property type="protein sequence ID" value="MCC2220471.1"/>
    <property type="molecule type" value="Genomic_DNA"/>
</dbReference>
<feature type="transmembrane region" description="Helical" evidence="19">
    <location>
        <begin position="63"/>
        <end position="83"/>
    </location>
</feature>
<evidence type="ECO:0000313" key="21">
    <source>
        <dbReference type="Proteomes" id="UP001198200"/>
    </source>
</evidence>
<evidence type="ECO:0000256" key="12">
    <source>
        <dbReference type="ARBA" id="ARBA00022989"/>
    </source>
</evidence>
<evidence type="ECO:0000256" key="3">
    <source>
        <dbReference type="ARBA" id="ARBA00004663"/>
    </source>
</evidence>
<comment type="caution">
    <text evidence="20">The sequence shown here is derived from an EMBL/GenBank/DDBJ whole genome shotgun (WGS) entry which is preliminary data.</text>
</comment>
<evidence type="ECO:0000256" key="14">
    <source>
        <dbReference type="ARBA" id="ARBA00025228"/>
    </source>
</evidence>
<dbReference type="AlphaFoldDB" id="A0AAE3E263"/>
<evidence type="ECO:0000256" key="8">
    <source>
        <dbReference type="ARBA" id="ARBA00022573"/>
    </source>
</evidence>
<comment type="function">
    <text evidence="14 19">Joins adenosylcobinamide-GDP and alpha-ribazole to generate adenosylcobalamin (Ado-cobalamin). Also synthesizes adenosylcobalamin 5'-phosphate from adenosylcobinamide-GDP and alpha-ribazole 5'-phosphate.</text>
</comment>
<comment type="pathway">
    <text evidence="3 19">Cofactor biosynthesis; adenosylcobalamin biosynthesis; adenosylcobalamin from cob(II)yrinate a,c-diamide: step 7/7.</text>
</comment>
<evidence type="ECO:0000256" key="6">
    <source>
        <dbReference type="ARBA" id="ARBA00015850"/>
    </source>
</evidence>
<dbReference type="RefSeq" id="WP_262536145.1">
    <property type="nucleotide sequence ID" value="NZ_JAJEQN010000004.1"/>
</dbReference>
<evidence type="ECO:0000256" key="16">
    <source>
        <dbReference type="ARBA" id="ARBA00032853"/>
    </source>
</evidence>
<evidence type="ECO:0000256" key="17">
    <source>
        <dbReference type="ARBA" id="ARBA00048623"/>
    </source>
</evidence>
<evidence type="ECO:0000256" key="18">
    <source>
        <dbReference type="ARBA" id="ARBA00049504"/>
    </source>
</evidence>
<dbReference type="Pfam" id="PF02654">
    <property type="entry name" value="CobS"/>
    <property type="match status" value="1"/>
</dbReference>
<comment type="catalytic activity">
    <reaction evidence="18 19">
        <text>alpha-ribazole 5'-phosphate + adenosylcob(III)inamide-GDP = adenosylcob(III)alamin 5'-phosphate + GMP + H(+)</text>
        <dbReference type="Rhea" id="RHEA:23560"/>
        <dbReference type="ChEBI" id="CHEBI:15378"/>
        <dbReference type="ChEBI" id="CHEBI:57918"/>
        <dbReference type="ChEBI" id="CHEBI:58115"/>
        <dbReference type="ChEBI" id="CHEBI:60487"/>
        <dbReference type="ChEBI" id="CHEBI:60493"/>
        <dbReference type="EC" id="2.7.8.26"/>
    </reaction>
</comment>
<feature type="transmembrane region" description="Helical" evidence="19">
    <location>
        <begin position="182"/>
        <end position="200"/>
    </location>
</feature>
<dbReference type="EC" id="2.7.8.26" evidence="5 19"/>
<gene>
    <name evidence="19" type="primary">cobS</name>
    <name evidence="20" type="ORF">LKD48_02240</name>
</gene>
<reference evidence="20 21" key="1">
    <citation type="submission" date="2021-10" db="EMBL/GenBank/DDBJ databases">
        <title>Anaerobic single-cell dispensing facilitates the cultivation of human gut bacteria.</title>
        <authorList>
            <person name="Afrizal A."/>
        </authorList>
    </citation>
    <scope>NUCLEOTIDE SEQUENCE [LARGE SCALE GENOMIC DNA]</scope>
    <source>
        <strain evidence="20 21">CLA-AA-H224</strain>
    </source>
</reference>
<dbReference type="PANTHER" id="PTHR34148:SF1">
    <property type="entry name" value="ADENOSYLCOBINAMIDE-GDP RIBAZOLETRANSFERASE"/>
    <property type="match status" value="1"/>
</dbReference>
<evidence type="ECO:0000256" key="7">
    <source>
        <dbReference type="ARBA" id="ARBA00022475"/>
    </source>
</evidence>
<evidence type="ECO:0000256" key="19">
    <source>
        <dbReference type="HAMAP-Rule" id="MF_00719"/>
    </source>
</evidence>
<keyword evidence="10 19" id="KW-0812">Transmembrane</keyword>
<protein>
    <recommendedName>
        <fullName evidence="6 19">Adenosylcobinamide-GDP ribazoletransferase</fullName>
        <ecNumber evidence="5 19">2.7.8.26</ecNumber>
    </recommendedName>
    <alternativeName>
        <fullName evidence="16 19">Cobalamin synthase</fullName>
    </alternativeName>
    <alternativeName>
        <fullName evidence="15 19">Cobalamin-5'-phosphate synthase</fullName>
    </alternativeName>
</protein>
<evidence type="ECO:0000256" key="10">
    <source>
        <dbReference type="ARBA" id="ARBA00022692"/>
    </source>
</evidence>
<dbReference type="PANTHER" id="PTHR34148">
    <property type="entry name" value="ADENOSYLCOBINAMIDE-GDP RIBAZOLETRANSFERASE"/>
    <property type="match status" value="1"/>
</dbReference>
<feature type="transmembrane region" description="Helical" evidence="19">
    <location>
        <begin position="113"/>
        <end position="132"/>
    </location>
</feature>
<dbReference type="Proteomes" id="UP001198200">
    <property type="component" value="Unassembled WGS sequence"/>
</dbReference>
<keyword evidence="12 19" id="KW-1133">Transmembrane helix</keyword>
<feature type="transmembrane region" description="Helical" evidence="19">
    <location>
        <begin position="206"/>
        <end position="223"/>
    </location>
</feature>
<evidence type="ECO:0000256" key="15">
    <source>
        <dbReference type="ARBA" id="ARBA00032605"/>
    </source>
</evidence>
<comment type="subcellular location">
    <subcellularLocation>
        <location evidence="2 19">Cell membrane</location>
        <topology evidence="2 19">Multi-pass membrane protein</topology>
    </subcellularLocation>
</comment>
<dbReference type="GO" id="GO:0008818">
    <property type="term" value="F:cobalamin 5'-phosphate synthase activity"/>
    <property type="evidence" value="ECO:0007669"/>
    <property type="project" value="UniProtKB-UniRule"/>
</dbReference>
<keyword evidence="9 19" id="KW-0808">Transferase</keyword>
<keyword evidence="21" id="KW-1185">Reference proteome</keyword>
<evidence type="ECO:0000313" key="20">
    <source>
        <dbReference type="EMBL" id="MCC2220471.1"/>
    </source>
</evidence>
<evidence type="ECO:0000256" key="5">
    <source>
        <dbReference type="ARBA" id="ARBA00013200"/>
    </source>
</evidence>
<name>A0AAE3E263_9FIRM</name>
<dbReference type="HAMAP" id="MF_00719">
    <property type="entry name" value="CobS"/>
    <property type="match status" value="1"/>
</dbReference>
<dbReference type="InterPro" id="IPR003805">
    <property type="entry name" value="CobS"/>
</dbReference>